<accession>A0A6M3IQ69</accession>
<organism evidence="2">
    <name type="scientific">viral metagenome</name>
    <dbReference type="NCBI Taxonomy" id="1070528"/>
    <lineage>
        <taxon>unclassified sequences</taxon>
        <taxon>metagenomes</taxon>
        <taxon>organismal metagenomes</taxon>
    </lineage>
</organism>
<sequence>MTVKQLDNLDSFSTAWIAERSLLLATSINLTTMEAIKAELVLGMQAGESIQQLTKRIGGYFDETKKWKAKQIARTEVITSANEGSLRRYEKEGINKSEFYPSPDACSVCQALAGEYQTNEAHGMITGETHPNCRCVMLPVV</sequence>
<dbReference type="InterPro" id="IPR006528">
    <property type="entry name" value="Phage_head_morphogenesis_dom"/>
</dbReference>
<name>A0A6M3IQ69_9ZZZZ</name>
<protein>
    <submittedName>
        <fullName evidence="2">Putative capsid morphogenesis protein</fullName>
    </submittedName>
</protein>
<dbReference type="NCBIfam" id="TIGR01641">
    <property type="entry name" value="phageSPP1_gp7"/>
    <property type="match status" value="1"/>
</dbReference>
<evidence type="ECO:0000259" key="1">
    <source>
        <dbReference type="Pfam" id="PF04233"/>
    </source>
</evidence>
<feature type="domain" description="Phage head morphogenesis" evidence="1">
    <location>
        <begin position="35"/>
        <end position="137"/>
    </location>
</feature>
<dbReference type="EMBL" id="MT141369">
    <property type="protein sequence ID" value="QJA59438.1"/>
    <property type="molecule type" value="Genomic_DNA"/>
</dbReference>
<evidence type="ECO:0000313" key="3">
    <source>
        <dbReference type="EMBL" id="QJA81764.1"/>
    </source>
</evidence>
<dbReference type="EMBL" id="MT142469">
    <property type="protein sequence ID" value="QJA81764.1"/>
    <property type="molecule type" value="Genomic_DNA"/>
</dbReference>
<dbReference type="Pfam" id="PF04233">
    <property type="entry name" value="Phage_Mu_F"/>
    <property type="match status" value="1"/>
</dbReference>
<gene>
    <name evidence="3" type="ORF">MM415A00493_0008</name>
    <name evidence="2" type="ORF">MM415B01299_0017</name>
</gene>
<dbReference type="AlphaFoldDB" id="A0A6M3IQ69"/>
<reference evidence="2" key="1">
    <citation type="submission" date="2020-03" db="EMBL/GenBank/DDBJ databases">
        <title>The deep terrestrial virosphere.</title>
        <authorList>
            <person name="Holmfeldt K."/>
            <person name="Nilsson E."/>
            <person name="Simone D."/>
            <person name="Lopez-Fernandez M."/>
            <person name="Wu X."/>
            <person name="de Brujin I."/>
            <person name="Lundin D."/>
            <person name="Andersson A."/>
            <person name="Bertilsson S."/>
            <person name="Dopson M."/>
        </authorList>
    </citation>
    <scope>NUCLEOTIDE SEQUENCE</scope>
    <source>
        <strain evidence="3">MM415A00493</strain>
        <strain evidence="2">MM415B01299</strain>
    </source>
</reference>
<evidence type="ECO:0000313" key="2">
    <source>
        <dbReference type="EMBL" id="QJA59438.1"/>
    </source>
</evidence>
<proteinExistence type="predicted"/>